<protein>
    <submittedName>
        <fullName evidence="1">Uncharacterized protein</fullName>
    </submittedName>
</protein>
<organism evidence="1 2">
    <name type="scientific">Laspinema palackyanum D2a</name>
    <dbReference type="NCBI Taxonomy" id="2953684"/>
    <lineage>
        <taxon>Bacteria</taxon>
        <taxon>Bacillati</taxon>
        <taxon>Cyanobacteriota</taxon>
        <taxon>Cyanophyceae</taxon>
        <taxon>Oscillatoriophycideae</taxon>
        <taxon>Oscillatoriales</taxon>
        <taxon>Laspinemataceae</taxon>
        <taxon>Laspinema</taxon>
        <taxon>Laspinema palackyanum</taxon>
    </lineage>
</organism>
<proteinExistence type="predicted"/>
<reference evidence="1 2" key="1">
    <citation type="journal article" date="2022" name="Front. Microbiol.">
        <title>High genomic differentiation and limited gene flow indicate recent cryptic speciation within the genus Laspinema (cyanobacteria).</title>
        <authorList>
            <person name="Stanojkovic A."/>
            <person name="Skoupy S."/>
            <person name="Skaloud P."/>
            <person name="Dvorak P."/>
        </authorList>
    </citation>
    <scope>NUCLEOTIDE SEQUENCE [LARGE SCALE GENOMIC DNA]</scope>
    <source>
        <strain evidence="1 2">D2a</strain>
    </source>
</reference>
<accession>A0ABT2MKA1</accession>
<keyword evidence="2" id="KW-1185">Reference proteome</keyword>
<dbReference type="Proteomes" id="UP001525890">
    <property type="component" value="Unassembled WGS sequence"/>
</dbReference>
<name>A0ABT2MKA1_9CYAN</name>
<sequence>MKRNRSTGEMQLKKTSFNISPETKRKIEVISALEQTSQSLVLANIVDFYLTNQENLFDGLVS</sequence>
<comment type="caution">
    <text evidence="1">The sequence shown here is derived from an EMBL/GenBank/DDBJ whole genome shotgun (WGS) entry which is preliminary data.</text>
</comment>
<dbReference type="EMBL" id="JAMXFF010000002">
    <property type="protein sequence ID" value="MCT7965143.1"/>
    <property type="molecule type" value="Genomic_DNA"/>
</dbReference>
<evidence type="ECO:0000313" key="2">
    <source>
        <dbReference type="Proteomes" id="UP001525890"/>
    </source>
</evidence>
<gene>
    <name evidence="1" type="ORF">NG799_02190</name>
</gene>
<evidence type="ECO:0000313" key="1">
    <source>
        <dbReference type="EMBL" id="MCT7965143.1"/>
    </source>
</evidence>
<dbReference type="RefSeq" id="WP_261235015.1">
    <property type="nucleotide sequence ID" value="NZ_JAMXFF010000002.1"/>
</dbReference>